<dbReference type="FunCoup" id="C3XVV8">
    <property type="interactions" value="36"/>
</dbReference>
<dbReference type="Pfam" id="PF00067">
    <property type="entry name" value="p450"/>
    <property type="match status" value="1"/>
</dbReference>
<dbReference type="SUPFAM" id="SSF48264">
    <property type="entry name" value="Cytochrome P450"/>
    <property type="match status" value="1"/>
</dbReference>
<evidence type="ECO:0000256" key="5">
    <source>
        <dbReference type="ARBA" id="ARBA00010617"/>
    </source>
</evidence>
<evidence type="ECO:0000256" key="1">
    <source>
        <dbReference type="ARBA" id="ARBA00001971"/>
    </source>
</evidence>
<evidence type="ECO:0000256" key="11">
    <source>
        <dbReference type="ARBA" id="ARBA00022848"/>
    </source>
</evidence>
<dbReference type="PROSITE" id="PS00086">
    <property type="entry name" value="CYTOCHROME_P450"/>
    <property type="match status" value="1"/>
</dbReference>
<protein>
    <recommendedName>
        <fullName evidence="25">Cytochrome P450 2U1</fullName>
        <ecNumber evidence="24">1.14.14.80</ecNumber>
    </recommendedName>
    <alternativeName>
        <fullName evidence="26">Long-chain fatty acid omega-monooxygenase</fullName>
    </alternativeName>
</protein>
<evidence type="ECO:0000256" key="20">
    <source>
        <dbReference type="ARBA" id="ARBA00051320"/>
    </source>
</evidence>
<dbReference type="STRING" id="7739.C3XVV8"/>
<keyword evidence="9" id="KW-0999">Mitochondrion inner membrane</keyword>
<dbReference type="GO" id="GO:0005506">
    <property type="term" value="F:iron ion binding"/>
    <property type="evidence" value="ECO:0007669"/>
    <property type="project" value="InterPro"/>
</dbReference>
<keyword evidence="7 29" id="KW-0812">Transmembrane</keyword>
<keyword evidence="18 29" id="KW-0472">Membrane</keyword>
<evidence type="ECO:0000256" key="25">
    <source>
        <dbReference type="ARBA" id="ARBA00067282"/>
    </source>
</evidence>
<evidence type="ECO:0000256" key="17">
    <source>
        <dbReference type="ARBA" id="ARBA00023128"/>
    </source>
</evidence>
<evidence type="ECO:0000256" key="29">
    <source>
        <dbReference type="SAM" id="Phobius"/>
    </source>
</evidence>
<comment type="function">
    <text evidence="23">A cytochrome P450 monooxygenase involved in the metabolism of arachidonic acid and its conjugates. Mechanistically, uses molecular oxygen inserting one oxygen atom into a substrate, and reducing the second into a water molecule, with two electrons provided by NADPH via cytochrome P450 reductase (CPR; NADPH-ferrihemoprotein reductase). Acts as an omega and omega-1 hydroxylase for arachidonic acid and possibly for other long chain fatty acids. May modulate the arachidonic acid signaling pathway and play a role in other fatty acid signaling processes. May down-regulate the biological activities of N-arachidonoyl-serotonin, an endocannabinoid that has anti-nociceptive effects through inhibition of fatty acid amide hydrolase FAAH, TRPV1 receptor and T-type calcium channels. Catalyzes C-2 oxidation of the indole ring of N-arachidonoyl-serotonin forming a less active product 2-oxo-N-arachidonoyl-serotonin.</text>
</comment>
<dbReference type="GO" id="GO:0020037">
    <property type="term" value="F:heme binding"/>
    <property type="evidence" value="ECO:0007669"/>
    <property type="project" value="InterPro"/>
</dbReference>
<dbReference type="PRINTS" id="PR00463">
    <property type="entry name" value="EP450I"/>
</dbReference>
<evidence type="ECO:0000256" key="7">
    <source>
        <dbReference type="ARBA" id="ARBA00022692"/>
    </source>
</evidence>
<dbReference type="EC" id="1.14.14.80" evidence="24"/>
<evidence type="ECO:0000256" key="24">
    <source>
        <dbReference type="ARBA" id="ARBA00066560"/>
    </source>
</evidence>
<dbReference type="PANTHER" id="PTHR24300:SF397">
    <property type="entry name" value="CYTOCHROME P450 2U1"/>
    <property type="match status" value="1"/>
</dbReference>
<reference evidence="30" key="1">
    <citation type="journal article" date="2008" name="Nature">
        <title>The amphioxus genome and the evolution of the chordate karyotype.</title>
        <authorList>
            <consortium name="US DOE Joint Genome Institute (JGI-PGF)"/>
            <person name="Putnam N.H."/>
            <person name="Butts T."/>
            <person name="Ferrier D.E.K."/>
            <person name="Furlong R.F."/>
            <person name="Hellsten U."/>
            <person name="Kawashima T."/>
            <person name="Robinson-Rechavi M."/>
            <person name="Shoguchi E."/>
            <person name="Terry A."/>
            <person name="Yu J.-K."/>
            <person name="Benito-Gutierrez E.L."/>
            <person name="Dubchak I."/>
            <person name="Garcia-Fernandez J."/>
            <person name="Gibson-Brown J.J."/>
            <person name="Grigoriev I.V."/>
            <person name="Horton A.C."/>
            <person name="de Jong P.J."/>
            <person name="Jurka J."/>
            <person name="Kapitonov V.V."/>
            <person name="Kohara Y."/>
            <person name="Kuroki Y."/>
            <person name="Lindquist E."/>
            <person name="Lucas S."/>
            <person name="Osoegawa K."/>
            <person name="Pennacchio L.A."/>
            <person name="Salamov A.A."/>
            <person name="Satou Y."/>
            <person name="Sauka-Spengler T."/>
            <person name="Schmutz J."/>
            <person name="Shin-I T."/>
            <person name="Toyoda A."/>
            <person name="Bronner-Fraser M."/>
            <person name="Fujiyama A."/>
            <person name="Holland L.Z."/>
            <person name="Holland P.W.H."/>
            <person name="Satoh N."/>
            <person name="Rokhsar D.S."/>
        </authorList>
    </citation>
    <scope>NUCLEOTIDE SEQUENCE [LARGE SCALE GENOMIC DNA]</scope>
    <source>
        <strain evidence="30">S238N-H82</strain>
        <tissue evidence="30">Testes</tissue>
    </source>
</reference>
<dbReference type="EMBL" id="GG666469">
    <property type="protein sequence ID" value="EEN67901.1"/>
    <property type="molecule type" value="Genomic_DNA"/>
</dbReference>
<name>C3XVV8_BRAFL</name>
<evidence type="ECO:0000256" key="10">
    <source>
        <dbReference type="ARBA" id="ARBA00022824"/>
    </source>
</evidence>
<dbReference type="GO" id="GO:0005789">
    <property type="term" value="C:endoplasmic reticulum membrane"/>
    <property type="evidence" value="ECO:0007669"/>
    <property type="project" value="UniProtKB-SubCell"/>
</dbReference>
<keyword evidence="10" id="KW-0256">Endoplasmic reticulum</keyword>
<comment type="catalytic activity">
    <reaction evidence="21">
        <text>N-[(5Z,8Z,11Z,14Z)-eicosatetraenoyl]-serotonin + reduced [NADPH--hemoprotein reductase] + O2 = 2-oxo-N-[(5Z,8Z,11Z,14Z)-eicosatetraenoyl]-serotonin + oxidized [NADPH--hemoprotein reductase] + H2O + H(+)</text>
        <dbReference type="Rhea" id="RHEA:50296"/>
        <dbReference type="Rhea" id="RHEA-COMP:11964"/>
        <dbReference type="Rhea" id="RHEA-COMP:11965"/>
        <dbReference type="ChEBI" id="CHEBI:15377"/>
        <dbReference type="ChEBI" id="CHEBI:15378"/>
        <dbReference type="ChEBI" id="CHEBI:15379"/>
        <dbReference type="ChEBI" id="CHEBI:57618"/>
        <dbReference type="ChEBI" id="CHEBI:58210"/>
        <dbReference type="ChEBI" id="CHEBI:132255"/>
        <dbReference type="ChEBI" id="CHEBI:132256"/>
    </reaction>
    <physiologicalReaction direction="left-to-right" evidence="21">
        <dbReference type="Rhea" id="RHEA:50297"/>
    </physiologicalReaction>
</comment>
<evidence type="ECO:0000313" key="30">
    <source>
        <dbReference type="EMBL" id="EEN67901.1"/>
    </source>
</evidence>
<dbReference type="InParanoid" id="C3XVV8"/>
<evidence type="ECO:0000256" key="2">
    <source>
        <dbReference type="ARBA" id="ARBA00004154"/>
    </source>
</evidence>
<dbReference type="eggNOG" id="KOG0156">
    <property type="taxonomic scope" value="Eukaryota"/>
</dbReference>
<feature type="transmembrane region" description="Helical" evidence="29">
    <location>
        <begin position="12"/>
        <end position="36"/>
    </location>
</feature>
<accession>C3XVV8</accession>
<dbReference type="GO" id="GO:0005743">
    <property type="term" value="C:mitochondrial inner membrane"/>
    <property type="evidence" value="ECO:0007669"/>
    <property type="project" value="UniProtKB-SubCell"/>
</dbReference>
<evidence type="ECO:0000256" key="14">
    <source>
        <dbReference type="ARBA" id="ARBA00023004"/>
    </source>
</evidence>
<gene>
    <name evidence="30" type="ORF">BRAFLDRAFT_131521</name>
</gene>
<evidence type="ECO:0000256" key="28">
    <source>
        <dbReference type="RuleBase" id="RU000461"/>
    </source>
</evidence>
<comment type="catalytic activity">
    <reaction evidence="19">
        <text>(5Z,8Z,11Z,14Z)-eicosatetraenoate + reduced [NADPH--hemoprotein reductase] + O2 = 19-hydroxy-(5Z,8Z,11Z,14Z)-eicosatetraenoate + oxidized [NADPH--hemoprotein reductase] + H2O + H(+)</text>
        <dbReference type="Rhea" id="RHEA:39759"/>
        <dbReference type="Rhea" id="RHEA-COMP:11964"/>
        <dbReference type="Rhea" id="RHEA-COMP:11965"/>
        <dbReference type="ChEBI" id="CHEBI:15377"/>
        <dbReference type="ChEBI" id="CHEBI:15378"/>
        <dbReference type="ChEBI" id="CHEBI:15379"/>
        <dbReference type="ChEBI" id="CHEBI:32395"/>
        <dbReference type="ChEBI" id="CHEBI:57618"/>
        <dbReference type="ChEBI" id="CHEBI:58210"/>
        <dbReference type="ChEBI" id="CHEBI:76627"/>
    </reaction>
    <physiologicalReaction direction="left-to-right" evidence="19">
        <dbReference type="Rhea" id="RHEA:39760"/>
    </physiologicalReaction>
</comment>
<dbReference type="InterPro" id="IPR001128">
    <property type="entry name" value="Cyt_P450"/>
</dbReference>
<evidence type="ECO:0000256" key="4">
    <source>
        <dbReference type="ARBA" id="ARBA00004477"/>
    </source>
</evidence>
<comment type="cofactor">
    <cofactor evidence="1 27">
        <name>heme</name>
        <dbReference type="ChEBI" id="CHEBI:30413"/>
    </cofactor>
</comment>
<evidence type="ECO:0000256" key="21">
    <source>
        <dbReference type="ARBA" id="ARBA00052159"/>
    </source>
</evidence>
<comment type="catalytic activity">
    <reaction evidence="22">
        <text>an omega-methyl-long-chain fatty acid + reduced [NADPH--hemoprotein reductase] + O2 = an omega-hydroxy-long-chain fatty acid + oxidized [NADPH--hemoprotein reductase] + H2O + H(+)</text>
        <dbReference type="Rhea" id="RHEA:56748"/>
        <dbReference type="Rhea" id="RHEA-COMP:11964"/>
        <dbReference type="Rhea" id="RHEA-COMP:11965"/>
        <dbReference type="ChEBI" id="CHEBI:15377"/>
        <dbReference type="ChEBI" id="CHEBI:15378"/>
        <dbReference type="ChEBI" id="CHEBI:15379"/>
        <dbReference type="ChEBI" id="CHEBI:57618"/>
        <dbReference type="ChEBI" id="CHEBI:58210"/>
        <dbReference type="ChEBI" id="CHEBI:140991"/>
        <dbReference type="ChEBI" id="CHEBI:140992"/>
        <dbReference type="EC" id="1.14.14.80"/>
    </reaction>
    <physiologicalReaction direction="left-to-right" evidence="22">
        <dbReference type="Rhea" id="RHEA:56749"/>
    </physiologicalReaction>
</comment>
<keyword evidence="8 27" id="KW-0479">Metal-binding</keyword>
<keyword evidence="12 29" id="KW-1133">Transmembrane helix</keyword>
<sequence>MFLAFAMNVVKAVAGVLDISTVLVLLVSFLATAVLLGRWKRPRLPPGPRAWPVIGNLPSLTKQPHLKFTEWRQQYGDVYTVRMGSDDVIIVNGWEAVREALVKQADEFADRPRLFVFDRIGHGGKGVIFGHYNSAWKANRKFLTTTLRDFGLGKKSMELRIQEEANELCNWLASYNGRPIETGNLLSNAASNIICSVVFGSRFAYDDQDFRRMLDLLERGTRLSMVGQIFNFFPWVRFVPFLSRLGNEVIDNCDKIDDFLKKIVQKHKDTFDPEVKRDVIDAYLHQMWRGMDLNSNDLAGNFSEECLVALIFDLFIAGTDTSMNTQRWALLYLATHPDIQREVQEEVDRVVGRDAPVSLAHRPEMPYTDAFLHEVLRIRPPGPLSVPHMAGPGATLNGYEIPQNTQVYANLWSLHMDPEYWPEPERFDPARFIGPDRKVLPNPPSYAPFSLGRRACPGKQLAKSEAFLFLVTMVQRFSFKLPEGAPVPPMDGVMGFSLAAQPHSLCAISRD</sequence>
<evidence type="ECO:0000256" key="9">
    <source>
        <dbReference type="ARBA" id="ARBA00022792"/>
    </source>
</evidence>
<evidence type="ECO:0000256" key="18">
    <source>
        <dbReference type="ARBA" id="ARBA00023136"/>
    </source>
</evidence>
<evidence type="ECO:0000256" key="15">
    <source>
        <dbReference type="ARBA" id="ARBA00023033"/>
    </source>
</evidence>
<evidence type="ECO:0000256" key="13">
    <source>
        <dbReference type="ARBA" id="ARBA00023002"/>
    </source>
</evidence>
<evidence type="ECO:0000256" key="19">
    <source>
        <dbReference type="ARBA" id="ARBA00049206"/>
    </source>
</evidence>
<evidence type="ECO:0000256" key="6">
    <source>
        <dbReference type="ARBA" id="ARBA00022617"/>
    </source>
</evidence>
<dbReference type="InterPro" id="IPR002401">
    <property type="entry name" value="Cyt_P450_E_grp-I"/>
</dbReference>
<keyword evidence="17" id="KW-0496">Mitochondrion</keyword>
<evidence type="ECO:0000256" key="3">
    <source>
        <dbReference type="ARBA" id="ARBA00004448"/>
    </source>
</evidence>
<keyword evidence="11" id="KW-0492">Microsome</keyword>
<evidence type="ECO:0000256" key="16">
    <source>
        <dbReference type="ARBA" id="ARBA00023098"/>
    </source>
</evidence>
<dbReference type="PRINTS" id="PR00385">
    <property type="entry name" value="P450"/>
</dbReference>
<keyword evidence="13 28" id="KW-0560">Oxidoreductase</keyword>
<dbReference type="InterPro" id="IPR036396">
    <property type="entry name" value="Cyt_P450_sf"/>
</dbReference>
<dbReference type="GO" id="GO:0006629">
    <property type="term" value="P:lipid metabolic process"/>
    <property type="evidence" value="ECO:0007669"/>
    <property type="project" value="UniProtKB-KW"/>
</dbReference>
<comment type="catalytic activity">
    <reaction evidence="20">
        <text>(5Z,8Z,11Z,14Z)-eicosatetraenoate + reduced [NADPH--hemoprotein reductase] + O2 = 20-hydroxy-(5Z,8Z,11Z,14Z)-eicosatetraenoate + oxidized [NADPH--hemoprotein reductase] + H2O + H(+)</text>
        <dbReference type="Rhea" id="RHEA:39755"/>
        <dbReference type="Rhea" id="RHEA-COMP:11964"/>
        <dbReference type="Rhea" id="RHEA-COMP:11965"/>
        <dbReference type="ChEBI" id="CHEBI:15377"/>
        <dbReference type="ChEBI" id="CHEBI:15378"/>
        <dbReference type="ChEBI" id="CHEBI:15379"/>
        <dbReference type="ChEBI" id="CHEBI:32395"/>
        <dbReference type="ChEBI" id="CHEBI:57618"/>
        <dbReference type="ChEBI" id="CHEBI:58210"/>
        <dbReference type="ChEBI" id="CHEBI:76624"/>
    </reaction>
    <physiologicalReaction direction="left-to-right" evidence="20">
        <dbReference type="Rhea" id="RHEA:39756"/>
    </physiologicalReaction>
</comment>
<evidence type="ECO:0000256" key="22">
    <source>
        <dbReference type="ARBA" id="ARBA00052378"/>
    </source>
</evidence>
<evidence type="ECO:0000256" key="12">
    <source>
        <dbReference type="ARBA" id="ARBA00022989"/>
    </source>
</evidence>
<keyword evidence="16" id="KW-0443">Lipid metabolism</keyword>
<comment type="similarity">
    <text evidence="5 28">Belongs to the cytochrome P450 family.</text>
</comment>
<dbReference type="AlphaFoldDB" id="C3XVV8"/>
<proteinExistence type="inferred from homology"/>
<keyword evidence="14 27" id="KW-0408">Iron</keyword>
<comment type="subcellular location">
    <subcellularLocation>
        <location evidence="4">Endoplasmic reticulum membrane</location>
        <topology evidence="4">Multi-pass membrane protein</topology>
    </subcellularLocation>
    <subcellularLocation>
        <location evidence="2">Microsome membrane</location>
        <topology evidence="2">Multi-pass membrane protein</topology>
    </subcellularLocation>
    <subcellularLocation>
        <location evidence="3">Mitochondrion inner membrane</location>
        <topology evidence="3">Multi-pass membrane protein</topology>
    </subcellularLocation>
</comment>
<dbReference type="Gene3D" id="1.10.630.10">
    <property type="entry name" value="Cytochrome P450"/>
    <property type="match status" value="1"/>
</dbReference>
<dbReference type="GO" id="GO:0102033">
    <property type="term" value="F:long-chain fatty acid omega-hydroxylase activity"/>
    <property type="evidence" value="ECO:0007669"/>
    <property type="project" value="UniProtKB-EC"/>
</dbReference>
<feature type="binding site" description="axial binding residue" evidence="27">
    <location>
        <position position="456"/>
    </location>
    <ligand>
        <name>heme</name>
        <dbReference type="ChEBI" id="CHEBI:30413"/>
    </ligand>
    <ligandPart>
        <name>Fe</name>
        <dbReference type="ChEBI" id="CHEBI:18248"/>
    </ligandPart>
</feature>
<organism>
    <name type="scientific">Branchiostoma floridae</name>
    <name type="common">Florida lancelet</name>
    <name type="synonym">Amphioxus</name>
    <dbReference type="NCBI Taxonomy" id="7739"/>
    <lineage>
        <taxon>Eukaryota</taxon>
        <taxon>Metazoa</taxon>
        <taxon>Chordata</taxon>
        <taxon>Cephalochordata</taxon>
        <taxon>Leptocardii</taxon>
        <taxon>Amphioxiformes</taxon>
        <taxon>Branchiostomatidae</taxon>
        <taxon>Branchiostoma</taxon>
    </lineage>
</organism>
<evidence type="ECO:0000256" key="23">
    <source>
        <dbReference type="ARBA" id="ARBA00058812"/>
    </source>
</evidence>
<keyword evidence="6 27" id="KW-0349">Heme</keyword>
<keyword evidence="15 28" id="KW-0503">Monooxygenase</keyword>
<dbReference type="PANTHER" id="PTHR24300">
    <property type="entry name" value="CYTOCHROME P450 508A4-RELATED"/>
    <property type="match status" value="1"/>
</dbReference>
<dbReference type="FunFam" id="1.10.630.10:FF:000017">
    <property type="entry name" value="cytochrome P450 2U1 isoform X1"/>
    <property type="match status" value="1"/>
</dbReference>
<dbReference type="InterPro" id="IPR050182">
    <property type="entry name" value="Cytochrome_P450_fam2"/>
</dbReference>
<evidence type="ECO:0000256" key="27">
    <source>
        <dbReference type="PIRSR" id="PIRSR602401-1"/>
    </source>
</evidence>
<evidence type="ECO:0000256" key="26">
    <source>
        <dbReference type="ARBA" id="ARBA00079181"/>
    </source>
</evidence>
<dbReference type="InterPro" id="IPR017972">
    <property type="entry name" value="Cyt_P450_CS"/>
</dbReference>
<evidence type="ECO:0000256" key="8">
    <source>
        <dbReference type="ARBA" id="ARBA00022723"/>
    </source>
</evidence>